<keyword evidence="1 3" id="KW-0732">Signal</keyword>
<dbReference type="InterPro" id="IPR018466">
    <property type="entry name" value="Kre9/Knh1-like_N"/>
</dbReference>
<evidence type="ECO:0000256" key="1">
    <source>
        <dbReference type="ARBA" id="ARBA00022729"/>
    </source>
</evidence>
<comment type="caution">
    <text evidence="5">The sequence shown here is derived from an EMBL/GenBank/DDBJ whole genome shotgun (WGS) entry which is preliminary data.</text>
</comment>
<reference evidence="6" key="1">
    <citation type="journal article" date="2018" name="Proc. Natl. Acad. Sci. U.S.A.">
        <title>Linking secondary metabolites to gene clusters through genome sequencing of six diverse Aspergillus species.</title>
        <authorList>
            <person name="Kaerboelling I."/>
            <person name="Vesth T.C."/>
            <person name="Frisvad J.C."/>
            <person name="Nybo J.L."/>
            <person name="Theobald S."/>
            <person name="Kuo A."/>
            <person name="Bowyer P."/>
            <person name="Matsuda Y."/>
            <person name="Mondo S."/>
            <person name="Lyhne E.K."/>
            <person name="Kogle M.E."/>
            <person name="Clum A."/>
            <person name="Lipzen A."/>
            <person name="Salamov A."/>
            <person name="Ngan C.Y."/>
            <person name="Daum C."/>
            <person name="Chiniquy J."/>
            <person name="Barry K."/>
            <person name="LaButti K."/>
            <person name="Haridas S."/>
            <person name="Simmons B.A."/>
            <person name="Magnuson J.K."/>
            <person name="Mortensen U.H."/>
            <person name="Larsen T.O."/>
            <person name="Grigoriev I.V."/>
            <person name="Baker S.E."/>
            <person name="Andersen M.R."/>
        </authorList>
    </citation>
    <scope>NUCLEOTIDE SEQUENCE [LARGE SCALE GENOMIC DNA]</scope>
    <source>
        <strain evidence="6">IBT 16806</strain>
    </source>
</reference>
<evidence type="ECO:0000259" key="4">
    <source>
        <dbReference type="Pfam" id="PF10342"/>
    </source>
</evidence>
<dbReference type="STRING" id="1392255.A0A2I1BV60"/>
<protein>
    <recommendedName>
        <fullName evidence="4">Yeast cell wall synthesis Kre9/Knh1-like N-terminal domain-containing protein</fullName>
    </recommendedName>
</protein>
<evidence type="ECO:0000313" key="5">
    <source>
        <dbReference type="EMBL" id="PKX89273.1"/>
    </source>
</evidence>
<feature type="domain" description="Yeast cell wall synthesis Kre9/Knh1-like N-terminal" evidence="4">
    <location>
        <begin position="21"/>
        <end position="112"/>
    </location>
</feature>
<dbReference type="GeneID" id="36539593"/>
<gene>
    <name evidence="5" type="ORF">P174DRAFT_515968</name>
</gene>
<evidence type="ECO:0000256" key="3">
    <source>
        <dbReference type="SAM" id="SignalP"/>
    </source>
</evidence>
<organism evidence="5 6">
    <name type="scientific">Aspergillus novofumigatus (strain IBT 16806)</name>
    <dbReference type="NCBI Taxonomy" id="1392255"/>
    <lineage>
        <taxon>Eukaryota</taxon>
        <taxon>Fungi</taxon>
        <taxon>Dikarya</taxon>
        <taxon>Ascomycota</taxon>
        <taxon>Pezizomycotina</taxon>
        <taxon>Eurotiomycetes</taxon>
        <taxon>Eurotiomycetidae</taxon>
        <taxon>Eurotiales</taxon>
        <taxon>Aspergillaceae</taxon>
        <taxon>Aspergillus</taxon>
        <taxon>Aspergillus subgen. Fumigati</taxon>
    </lineage>
</organism>
<dbReference type="PANTHER" id="PTHR35185">
    <property type="entry name" value="SERINE/THREONINE-RICH PROTEIN ADG2-RELATED"/>
    <property type="match status" value="1"/>
</dbReference>
<evidence type="ECO:0000313" key="6">
    <source>
        <dbReference type="Proteomes" id="UP000234474"/>
    </source>
</evidence>
<dbReference type="EMBL" id="MSZS01000010">
    <property type="protein sequence ID" value="PKX89273.1"/>
    <property type="molecule type" value="Genomic_DNA"/>
</dbReference>
<feature type="region of interest" description="Disordered" evidence="2">
    <location>
        <begin position="158"/>
        <end position="241"/>
    </location>
</feature>
<proteinExistence type="predicted"/>
<feature type="signal peptide" evidence="3">
    <location>
        <begin position="1"/>
        <end position="16"/>
    </location>
</feature>
<name>A0A2I1BV60_ASPN1</name>
<dbReference type="PANTHER" id="PTHR35185:SF1">
    <property type="entry name" value="UPF0619 GPI-ANCHORED MEMBRANE PROTEIN C1322.10"/>
    <property type="match status" value="1"/>
</dbReference>
<keyword evidence="6" id="KW-1185">Reference proteome</keyword>
<feature type="region of interest" description="Disordered" evidence="2">
    <location>
        <begin position="107"/>
        <end position="144"/>
    </location>
</feature>
<dbReference type="OrthoDB" id="5316007at2759"/>
<feature type="compositionally biased region" description="Low complexity" evidence="2">
    <location>
        <begin position="114"/>
        <end position="144"/>
    </location>
</feature>
<sequence>MRFALTLTAFVGSVAALSITSPKKDQDVDLSEKTTVEWSSVSSDPSTFDIYLVKMNSYPPVNKLVAENVKTSDGSYTIDGLSADSGSGYQVNFVSKDPQNSGILAQSQQFKVESSGSSTTSDSASSTSATGSASTASSSTGTVSSTASASATATASASASASASTLSTSASGTASRTSSPSGSDTTASASSTSTAAASPTVPARSPSPPALSCSASSPSLCKREPASSQKRMIRFAPPEIY</sequence>
<dbReference type="OMA" id="SFDIYLV"/>
<feature type="compositionally biased region" description="Low complexity" evidence="2">
    <location>
        <begin position="158"/>
        <end position="220"/>
    </location>
</feature>
<dbReference type="AlphaFoldDB" id="A0A2I1BV60"/>
<dbReference type="Pfam" id="PF10342">
    <property type="entry name" value="Kre9_KNH"/>
    <property type="match status" value="1"/>
</dbReference>
<dbReference type="Proteomes" id="UP000234474">
    <property type="component" value="Unassembled WGS sequence"/>
</dbReference>
<dbReference type="RefSeq" id="XP_024677868.1">
    <property type="nucleotide sequence ID" value="XM_024832257.1"/>
</dbReference>
<accession>A0A2I1BV60</accession>
<dbReference type="VEuPathDB" id="FungiDB:P174DRAFT_515968"/>
<feature type="chain" id="PRO_5014154373" description="Yeast cell wall synthesis Kre9/Knh1-like N-terminal domain-containing protein" evidence="3">
    <location>
        <begin position="17"/>
        <end position="241"/>
    </location>
</feature>
<dbReference type="InterPro" id="IPR052479">
    <property type="entry name" value="GPI-anchor_Adhesion_Reg"/>
</dbReference>
<evidence type="ECO:0000256" key="2">
    <source>
        <dbReference type="SAM" id="MobiDB-lite"/>
    </source>
</evidence>